<dbReference type="Gene3D" id="3.40.390.10">
    <property type="entry name" value="Collagenase (Catalytic Domain)"/>
    <property type="match status" value="1"/>
</dbReference>
<comment type="caution">
    <text evidence="2">The sequence shown here is derived from an EMBL/GenBank/DDBJ whole genome shotgun (WGS) entry which is preliminary data.</text>
</comment>
<gene>
    <name evidence="2" type="ORF">GM655_02490</name>
</gene>
<name>A0ABW9SLS9_9BURK</name>
<keyword evidence="1" id="KW-0732">Signal</keyword>
<sequence>MRHLVLLKVCVAILIGCCTGWALAVPTRVDLLMVYTPAVLAKEGSVAAVTAKIRAMVKSANAAYARSDADVLVNLVDIRAVNYKESGNGDIDLNRLLLKADGYLDEVLLWREETGADVVGMLGQGGGGVARLPMSPDSSERDFGFWISNVPTGGDISILAHELGHVLGAGHHLDNPYNLGRWDYSHGQISVGQNYVFSDVMVSGGGLPPGVTASPELIEMFSNPRLYYDGVATGTAEGLSRAANNARTLREMAPLVAAYRPEKLSRGAPLKPVIELDAPLVMLKAPGYGASFSARVDASVFPSLQWQFSDDLGLHWQDLADSLTVSGSRSANVSIAAVDAAAHGRQFRLVATNNSGVSVSGVATLLMNVSLVTQQIEQSFGSWINGWQEIVPATNYIQAIDVNLSVTGHPPAITAVLETLDGKPLARTQVTIAADIPETPIWVRLPFNVAVEPKQAYRLRLSMPEAEDGTYEVRWRGSLDNPYPAGQANFSANTDLSFRVYGTESPQGKPASIRVAGWHLLGNGTLASMQVASLYGDASKTESVWHWNTATARWGIYLPALSADALAKYAAERGADVLTTIDAGQAYWVNFKQAYSMPIPAAVPLEASAYRQIGAGWHMVAIGSAITPQAFHQALDESDGAVNFSSLWVWDNTRGKWYYYSPALAAQGGTALADYAQANGMLDFATEGKLIEAHTGIWIYK</sequence>
<dbReference type="SUPFAM" id="SSF55486">
    <property type="entry name" value="Metalloproteases ('zincins'), catalytic domain"/>
    <property type="match status" value="1"/>
</dbReference>
<evidence type="ECO:0000313" key="2">
    <source>
        <dbReference type="EMBL" id="MTW31689.1"/>
    </source>
</evidence>
<evidence type="ECO:0000313" key="3">
    <source>
        <dbReference type="Proteomes" id="UP000735592"/>
    </source>
</evidence>
<evidence type="ECO:0000256" key="1">
    <source>
        <dbReference type="SAM" id="SignalP"/>
    </source>
</evidence>
<keyword evidence="3" id="KW-1185">Reference proteome</keyword>
<accession>A0ABW9SLS9</accession>
<feature type="chain" id="PRO_5045853361" evidence="1">
    <location>
        <begin position="25"/>
        <end position="701"/>
    </location>
</feature>
<protein>
    <submittedName>
        <fullName evidence="2">Uncharacterized protein</fullName>
    </submittedName>
</protein>
<organism evidence="2 3">
    <name type="scientific">Pseudoduganella danionis</name>
    <dbReference type="NCBI Taxonomy" id="1890295"/>
    <lineage>
        <taxon>Bacteria</taxon>
        <taxon>Pseudomonadati</taxon>
        <taxon>Pseudomonadota</taxon>
        <taxon>Betaproteobacteria</taxon>
        <taxon>Burkholderiales</taxon>
        <taxon>Oxalobacteraceae</taxon>
        <taxon>Telluria group</taxon>
        <taxon>Pseudoduganella</taxon>
    </lineage>
</organism>
<dbReference type="Pfam" id="PF13583">
    <property type="entry name" value="Reprolysin_4"/>
    <property type="match status" value="1"/>
</dbReference>
<proteinExistence type="predicted"/>
<feature type="signal peptide" evidence="1">
    <location>
        <begin position="1"/>
        <end position="24"/>
    </location>
</feature>
<dbReference type="EMBL" id="WNKW01000001">
    <property type="protein sequence ID" value="MTW31689.1"/>
    <property type="molecule type" value="Genomic_DNA"/>
</dbReference>
<reference evidence="2 3" key="1">
    <citation type="submission" date="2019-11" db="EMBL/GenBank/DDBJ databases">
        <title>Type strains purchased from KCTC, JCM and DSMZ.</title>
        <authorList>
            <person name="Lu H."/>
        </authorList>
    </citation>
    <scope>NUCLEOTIDE SEQUENCE [LARGE SCALE GENOMIC DNA]</scope>
    <source>
        <strain evidence="2 3">DSM 103461</strain>
    </source>
</reference>
<dbReference type="InterPro" id="IPR024079">
    <property type="entry name" value="MetalloPept_cat_dom_sf"/>
</dbReference>
<dbReference type="Proteomes" id="UP000735592">
    <property type="component" value="Unassembled WGS sequence"/>
</dbReference>